<evidence type="ECO:0000256" key="1">
    <source>
        <dbReference type="ARBA" id="ARBA00001964"/>
    </source>
</evidence>
<evidence type="ECO:0000256" key="2">
    <source>
        <dbReference type="ARBA" id="ARBA00007131"/>
    </source>
</evidence>
<dbReference type="KEGG" id="msb:LJ00_10780"/>
<dbReference type="RefSeq" id="WP_003893541.1">
    <property type="nucleotide sequence ID" value="NC_008596.1"/>
</dbReference>
<comment type="similarity">
    <text evidence="2">Belongs to the transketolase family.</text>
</comment>
<comment type="cofactor">
    <cofactor evidence="1">
        <name>thiamine diphosphate</name>
        <dbReference type="ChEBI" id="CHEBI:58937"/>
    </cofactor>
</comment>
<dbReference type="EMBL" id="CP000480">
    <property type="protein sequence ID" value="ABK72539.1"/>
    <property type="molecule type" value="Genomic_DNA"/>
</dbReference>
<sequence length="287" mass="30837">MTGDRQWSDDDIRRAAWRIRRRALDMVAREGFGYLGQALSAAELFASLYVGALTPDDELVVSPGHYAIAHYAAGVEVGRIDEAELATYGVDGSRLESIGTERTPGLSVTCGSLGQGLSVAAGLALGAKLQDASKFTYAVVSDGEMEEGQTWEAALFAAHHGLSKLIVLLDRNDSQVDGPTHTVTTLEPVTDKWAAFGWDVRAVDGHDVGQLRAAVRAAQETSAPSVIVAKTWTLSGLDHILPDEADGHFLKVSPDQIAQARKHLVEAEKEARKVEPAPWGDREEARA</sequence>
<dbReference type="PATRIC" id="fig|246196.19.peg.2134"/>
<dbReference type="PANTHER" id="PTHR47514:SF1">
    <property type="entry name" value="TRANSKETOLASE N-TERMINAL SECTION-RELATED"/>
    <property type="match status" value="1"/>
</dbReference>
<dbReference type="Pfam" id="PF00456">
    <property type="entry name" value="Transketolase_N"/>
    <property type="match status" value="1"/>
</dbReference>
<dbReference type="KEGG" id="msm:MSMEG_2165"/>
<dbReference type="GO" id="GO:0000287">
    <property type="term" value="F:magnesium ion binding"/>
    <property type="evidence" value="ECO:0007669"/>
    <property type="project" value="UniProtKB-ARBA"/>
</dbReference>
<evidence type="ECO:0000259" key="5">
    <source>
        <dbReference type="Pfam" id="PF00456"/>
    </source>
</evidence>
<evidence type="ECO:0000313" key="7">
    <source>
        <dbReference type="Proteomes" id="UP000000757"/>
    </source>
</evidence>
<dbReference type="OrthoDB" id="9759664at2"/>
<dbReference type="SUPFAM" id="SSF52518">
    <property type="entry name" value="Thiamin diphosphate-binding fold (THDP-binding)"/>
    <property type="match status" value="1"/>
</dbReference>
<protein>
    <submittedName>
        <fullName evidence="6">Transketolase, N-subunit</fullName>
    </submittedName>
</protein>
<organism evidence="6 7">
    <name type="scientific">Mycolicibacterium smegmatis (strain ATCC 700084 / mc(2)155)</name>
    <name type="common">Mycobacterium smegmatis</name>
    <dbReference type="NCBI Taxonomy" id="246196"/>
    <lineage>
        <taxon>Bacteria</taxon>
        <taxon>Bacillati</taxon>
        <taxon>Actinomycetota</taxon>
        <taxon>Actinomycetes</taxon>
        <taxon>Mycobacteriales</taxon>
        <taxon>Mycobacteriaceae</taxon>
        <taxon>Mycolicibacterium</taxon>
    </lineage>
</organism>
<dbReference type="AlphaFoldDB" id="A0QUD1"/>
<dbReference type="PaxDb" id="246196-MSMEI_2112"/>
<gene>
    <name evidence="6" type="ordered locus">MSMEG_2165</name>
</gene>
<keyword evidence="7" id="KW-1185">Reference proteome</keyword>
<feature type="region of interest" description="Disordered" evidence="4">
    <location>
        <begin position="266"/>
        <end position="287"/>
    </location>
</feature>
<proteinExistence type="inferred from homology"/>
<dbReference type="PANTHER" id="PTHR47514">
    <property type="entry name" value="TRANSKETOLASE N-TERMINAL SECTION-RELATED"/>
    <property type="match status" value="1"/>
</dbReference>
<feature type="domain" description="Transketolase N-terminal" evidence="5">
    <location>
        <begin position="15"/>
        <end position="264"/>
    </location>
</feature>
<dbReference type="eggNOG" id="COG3959">
    <property type="taxonomic scope" value="Bacteria"/>
</dbReference>
<reference evidence="6 7" key="1">
    <citation type="submission" date="2006-10" db="EMBL/GenBank/DDBJ databases">
        <authorList>
            <person name="Fleischmann R.D."/>
            <person name="Dodson R.J."/>
            <person name="Haft D.H."/>
            <person name="Merkel J.S."/>
            <person name="Nelson W.C."/>
            <person name="Fraser C.M."/>
        </authorList>
    </citation>
    <scope>NUCLEOTIDE SEQUENCE [LARGE SCALE GENOMIC DNA]</scope>
    <source>
        <strain evidence="7">ATCC 700084 / mc(2)155</strain>
    </source>
</reference>
<dbReference type="GeneID" id="93456964"/>
<accession>A0QUD1</accession>
<evidence type="ECO:0000256" key="4">
    <source>
        <dbReference type="SAM" id="MobiDB-lite"/>
    </source>
</evidence>
<name>A0QUD1_MYCS2</name>
<dbReference type="InterPro" id="IPR005474">
    <property type="entry name" value="Transketolase_N"/>
</dbReference>
<dbReference type="Proteomes" id="UP000000757">
    <property type="component" value="Chromosome"/>
</dbReference>
<dbReference type="Gene3D" id="3.40.50.970">
    <property type="match status" value="1"/>
</dbReference>
<evidence type="ECO:0000256" key="3">
    <source>
        <dbReference type="ARBA" id="ARBA00023052"/>
    </source>
</evidence>
<dbReference type="InterPro" id="IPR029061">
    <property type="entry name" value="THDP-binding"/>
</dbReference>
<dbReference type="STRING" id="246196.MSMEG_2165"/>
<evidence type="ECO:0000313" key="6">
    <source>
        <dbReference type="EMBL" id="ABK72539.1"/>
    </source>
</evidence>
<keyword evidence="3" id="KW-0786">Thiamine pyrophosphate</keyword>